<protein>
    <submittedName>
        <fullName evidence="2">HNH endonuclease</fullName>
    </submittedName>
</protein>
<keyword evidence="1" id="KW-0175">Coiled coil</keyword>
<keyword evidence="2" id="KW-0540">Nuclease</keyword>
<name>A0ABX2Q443_9BACT</name>
<dbReference type="CDD" id="cd00085">
    <property type="entry name" value="HNHc"/>
    <property type="match status" value="1"/>
</dbReference>
<dbReference type="Gene3D" id="1.10.30.50">
    <property type="match status" value="1"/>
</dbReference>
<sequence>MANQATPGAVANTHVRYLLTKAGLAAGGLATRGADNQWEATQDFFGNKCAYTGEDLTGKPIDKDHAIALNRVSGGLHVFGNVVPSTPKANAQKSGRRYDDFLRSKGEKFDSIAHLTDEQREAAIARIEAFMQQARPDGLLKPHPELLAFYETQYQKAKELCATGAQELEELLNKLNLAAAPLLNEAVAADEATLDLPSVEQFELEETGADNLPEAYRQIQARSYEMNVGAYAQAVFAQLFADGTIAKFLPNLTYREDLCTFALKLSFPPLITRRQDAPTRYYATPYRHNGTEYYLCSQWYERNREPLSNWLTEMVFAQRA</sequence>
<keyword evidence="2" id="KW-0255">Endonuclease</keyword>
<evidence type="ECO:0000256" key="1">
    <source>
        <dbReference type="SAM" id="Coils"/>
    </source>
</evidence>
<reference evidence="2 3" key="1">
    <citation type="submission" date="2020-05" db="EMBL/GenBank/DDBJ databases">
        <title>Hymenobacter terrestris sp. nov. and Hymenobacter lapidiphilus sp. nov., isolated from regoliths in Antarctica.</title>
        <authorList>
            <person name="Sedlacek I."/>
            <person name="Pantucek R."/>
            <person name="Zeman M."/>
            <person name="Holochova P."/>
            <person name="Kralova S."/>
            <person name="Stankova E."/>
            <person name="Sedo O."/>
            <person name="Micenkova L."/>
            <person name="Svec P."/>
            <person name="Gupta V."/>
            <person name="Sood U."/>
            <person name="Korpole U.S."/>
            <person name="Lal R."/>
        </authorList>
    </citation>
    <scope>NUCLEOTIDE SEQUENCE [LARGE SCALE GENOMIC DNA]</scope>
    <source>
        <strain evidence="2 3">P5252</strain>
    </source>
</reference>
<keyword evidence="3" id="KW-1185">Reference proteome</keyword>
<accession>A0ABX2Q443</accession>
<dbReference type="InterPro" id="IPR003615">
    <property type="entry name" value="HNH_nuc"/>
</dbReference>
<evidence type="ECO:0000313" key="2">
    <source>
        <dbReference type="EMBL" id="NVO84494.1"/>
    </source>
</evidence>
<dbReference type="GO" id="GO:0004519">
    <property type="term" value="F:endonuclease activity"/>
    <property type="evidence" value="ECO:0007669"/>
    <property type="project" value="UniProtKB-KW"/>
</dbReference>
<evidence type="ECO:0000313" key="3">
    <source>
        <dbReference type="Proteomes" id="UP000626554"/>
    </source>
</evidence>
<feature type="coiled-coil region" evidence="1">
    <location>
        <begin position="154"/>
        <end position="185"/>
    </location>
</feature>
<comment type="caution">
    <text evidence="2">The sequence shown here is derived from an EMBL/GenBank/DDBJ whole genome shotgun (WGS) entry which is preliminary data.</text>
</comment>
<proteinExistence type="predicted"/>
<gene>
    <name evidence="2" type="ORF">HW556_06340</name>
</gene>
<organism evidence="2 3">
    <name type="scientific">Hymenobacter terrestris</name>
    <dbReference type="NCBI Taxonomy" id="2748310"/>
    <lineage>
        <taxon>Bacteria</taxon>
        <taxon>Pseudomonadati</taxon>
        <taxon>Bacteroidota</taxon>
        <taxon>Cytophagia</taxon>
        <taxon>Cytophagales</taxon>
        <taxon>Hymenobacteraceae</taxon>
        <taxon>Hymenobacter</taxon>
    </lineage>
</organism>
<dbReference type="EMBL" id="JABKAV010000012">
    <property type="protein sequence ID" value="NVO84494.1"/>
    <property type="molecule type" value="Genomic_DNA"/>
</dbReference>
<dbReference type="RefSeq" id="WP_176899051.1">
    <property type="nucleotide sequence ID" value="NZ_JABKAV010000012.1"/>
</dbReference>
<dbReference type="Proteomes" id="UP000626554">
    <property type="component" value="Unassembled WGS sequence"/>
</dbReference>
<keyword evidence="2" id="KW-0378">Hydrolase</keyword>